<dbReference type="GO" id="GO:0051604">
    <property type="term" value="P:protein maturation"/>
    <property type="evidence" value="ECO:0007669"/>
    <property type="project" value="TreeGrafter"/>
</dbReference>
<evidence type="ECO:0000313" key="2">
    <source>
        <dbReference type="EMBL" id="CRH04392.1"/>
    </source>
</evidence>
<sequence length="90" mass="9148">MCLAHPARIVAIDEASDSATVELGGIKQQVSLALVEGVQVDSFVLVHVGYALNTISEEEAAKTLALFAEAGIGPDGLPLGERSTAEGAAS</sequence>
<dbReference type="EMBL" id="LO017727">
    <property type="protein sequence ID" value="CRH04392.1"/>
    <property type="molecule type" value="Genomic_DNA"/>
</dbReference>
<dbReference type="NCBIfam" id="TIGR00074">
    <property type="entry name" value="hypC_hupF"/>
    <property type="match status" value="1"/>
</dbReference>
<dbReference type="PANTHER" id="PTHR35177">
    <property type="entry name" value="HYDROGENASE MATURATION FACTOR HYBG"/>
    <property type="match status" value="1"/>
</dbReference>
<organism evidence="2">
    <name type="scientific">Magnetococcus massalia (strain MO-1)</name>
    <dbReference type="NCBI Taxonomy" id="451514"/>
    <lineage>
        <taxon>Bacteria</taxon>
        <taxon>Pseudomonadati</taxon>
        <taxon>Pseudomonadota</taxon>
        <taxon>Magnetococcia</taxon>
        <taxon>Magnetococcales</taxon>
        <taxon>Magnetococcaceae</taxon>
        <taxon>Magnetococcus</taxon>
    </lineage>
</organism>
<accession>A0A1S7LCB7</accession>
<gene>
    <name evidence="2" type="primary">hypC</name>
    <name evidence="2" type="ORF">MAGMO_0178</name>
</gene>
<proteinExistence type="inferred from homology"/>
<dbReference type="Gene3D" id="2.30.30.140">
    <property type="match status" value="1"/>
</dbReference>
<protein>
    <submittedName>
        <fullName evidence="2">Hydrogenase assembly chaperone HypC/HupF</fullName>
    </submittedName>
</protein>
<dbReference type="Pfam" id="PF01455">
    <property type="entry name" value="HupF_HypC"/>
    <property type="match status" value="1"/>
</dbReference>
<dbReference type="GO" id="GO:0005506">
    <property type="term" value="F:iron ion binding"/>
    <property type="evidence" value="ECO:0007669"/>
    <property type="project" value="TreeGrafter"/>
</dbReference>
<dbReference type="PRINTS" id="PR00445">
    <property type="entry name" value="HUPFHYPC"/>
</dbReference>
<dbReference type="PANTHER" id="PTHR35177:SF2">
    <property type="entry name" value="HYDROGENASE MATURATION FACTOR HYBG"/>
    <property type="match status" value="1"/>
</dbReference>
<dbReference type="GO" id="GO:1902670">
    <property type="term" value="F:carbon dioxide binding"/>
    <property type="evidence" value="ECO:0007669"/>
    <property type="project" value="TreeGrafter"/>
</dbReference>
<dbReference type="InterPro" id="IPR001109">
    <property type="entry name" value="Hydrogenase_HupF/HypC"/>
</dbReference>
<dbReference type="SUPFAM" id="SSF159127">
    <property type="entry name" value="HupF/HypC-like"/>
    <property type="match status" value="1"/>
</dbReference>
<evidence type="ECO:0000256" key="1">
    <source>
        <dbReference type="ARBA" id="ARBA00006018"/>
    </source>
</evidence>
<reference evidence="2" key="1">
    <citation type="submission" date="2015-04" db="EMBL/GenBank/DDBJ databases">
        <authorList>
            <person name="Syromyatnikov M.Y."/>
            <person name="Popov V.N."/>
        </authorList>
    </citation>
    <scope>NUCLEOTIDE SEQUENCE</scope>
    <source>
        <strain evidence="2">MO-1</strain>
    </source>
</reference>
<dbReference type="FunFam" id="2.30.30.140:FF:000022">
    <property type="entry name" value="Hydrogenase assembly chaperone HybG"/>
    <property type="match status" value="1"/>
</dbReference>
<comment type="similarity">
    <text evidence="1">Belongs to the HupF/HypC family.</text>
</comment>
<name>A0A1S7LCB7_MAGMO</name>
<dbReference type="AlphaFoldDB" id="A0A1S7LCB7"/>